<proteinExistence type="predicted"/>
<dbReference type="InterPro" id="IPR025983">
    <property type="entry name" value="Cys_rich_CPCC"/>
</dbReference>
<dbReference type="Pfam" id="PF14206">
    <property type="entry name" value="Cys_rich_CPCC"/>
    <property type="match status" value="1"/>
</dbReference>
<comment type="caution">
    <text evidence="2">The sequence shown here is derived from an EMBL/GenBank/DDBJ whole genome shotgun (WGS) entry which is preliminary data.</text>
</comment>
<evidence type="ECO:0000313" key="2">
    <source>
        <dbReference type="EMBL" id="MBN7768830.1"/>
    </source>
</evidence>
<organism evidence="2 3">
    <name type="scientific">Marinobacter daepoensis</name>
    <dbReference type="NCBI Taxonomy" id="262077"/>
    <lineage>
        <taxon>Bacteria</taxon>
        <taxon>Pseudomonadati</taxon>
        <taxon>Pseudomonadota</taxon>
        <taxon>Gammaproteobacteria</taxon>
        <taxon>Pseudomonadales</taxon>
        <taxon>Marinobacteraceae</taxon>
        <taxon>Marinobacter</taxon>
    </lineage>
</organism>
<evidence type="ECO:0000259" key="1">
    <source>
        <dbReference type="Pfam" id="PF14206"/>
    </source>
</evidence>
<gene>
    <name evidence="2" type="ORF">JYP53_02785</name>
</gene>
<dbReference type="EMBL" id="JAFKDB010000008">
    <property type="protein sequence ID" value="MBN7768830.1"/>
    <property type="molecule type" value="Genomic_DNA"/>
</dbReference>
<sequence length="107" mass="11907">MDGQLKYTCRCCGYKTLEEPSGGTYEICELCGWEDDGVQSSDPDYVGGANGTSLREAQHAFLAEAPESEDYLKDESWQLLERPTKSGHLKRDKVNFVVDPRGNVKDA</sequence>
<keyword evidence="3" id="KW-1185">Reference proteome</keyword>
<protein>
    <recommendedName>
        <fullName evidence="1">Cysteine-rich CPCC domain-containing protein</fullName>
    </recommendedName>
</protein>
<dbReference type="Proteomes" id="UP000664344">
    <property type="component" value="Unassembled WGS sequence"/>
</dbReference>
<reference evidence="2 3" key="1">
    <citation type="submission" date="2021-02" db="EMBL/GenBank/DDBJ databases">
        <title>PHA producing bacteria isolated from coastal sediment in Guangdong, Shenzhen.</title>
        <authorList>
            <person name="Zheng W."/>
            <person name="Yu S."/>
            <person name="Huang Y."/>
        </authorList>
    </citation>
    <scope>NUCLEOTIDE SEQUENCE [LARGE SCALE GENOMIC DNA]</scope>
    <source>
        <strain evidence="2 3">TN21-5</strain>
    </source>
</reference>
<feature type="domain" description="Cysteine-rich CPCC" evidence="1">
    <location>
        <begin position="7"/>
        <end position="62"/>
    </location>
</feature>
<name>A0ABS3BF31_9GAMM</name>
<evidence type="ECO:0000313" key="3">
    <source>
        <dbReference type="Proteomes" id="UP000664344"/>
    </source>
</evidence>
<dbReference type="RefSeq" id="WP_206556634.1">
    <property type="nucleotide sequence ID" value="NZ_JAFKDB010000008.1"/>
</dbReference>
<accession>A0ABS3BF31</accession>